<reference evidence="2" key="2">
    <citation type="submission" date="2022-01" db="EMBL/GenBank/DDBJ databases">
        <authorList>
            <person name="Yamashiro T."/>
            <person name="Shiraishi A."/>
            <person name="Satake H."/>
            <person name="Nakayama K."/>
        </authorList>
    </citation>
    <scope>NUCLEOTIDE SEQUENCE</scope>
</reference>
<evidence type="ECO:0000256" key="1">
    <source>
        <dbReference type="SAM" id="MobiDB-lite"/>
    </source>
</evidence>
<comment type="caution">
    <text evidence="2">The sequence shown here is derived from an EMBL/GenBank/DDBJ whole genome shotgun (WGS) entry which is preliminary data.</text>
</comment>
<organism evidence="2 3">
    <name type="scientific">Tanacetum coccineum</name>
    <dbReference type="NCBI Taxonomy" id="301880"/>
    <lineage>
        <taxon>Eukaryota</taxon>
        <taxon>Viridiplantae</taxon>
        <taxon>Streptophyta</taxon>
        <taxon>Embryophyta</taxon>
        <taxon>Tracheophyta</taxon>
        <taxon>Spermatophyta</taxon>
        <taxon>Magnoliopsida</taxon>
        <taxon>eudicotyledons</taxon>
        <taxon>Gunneridae</taxon>
        <taxon>Pentapetalae</taxon>
        <taxon>asterids</taxon>
        <taxon>campanulids</taxon>
        <taxon>Asterales</taxon>
        <taxon>Asteraceae</taxon>
        <taxon>Asteroideae</taxon>
        <taxon>Anthemideae</taxon>
        <taxon>Anthemidinae</taxon>
        <taxon>Tanacetum</taxon>
    </lineage>
</organism>
<evidence type="ECO:0008006" key="4">
    <source>
        <dbReference type="Google" id="ProtNLM"/>
    </source>
</evidence>
<name>A0ABQ4X1H0_9ASTR</name>
<proteinExistence type="predicted"/>
<gene>
    <name evidence="2" type="ORF">Tco_0653773</name>
</gene>
<protein>
    <recommendedName>
        <fullName evidence="4">Integrase, catalytic region, zinc finger, CCHC-type, peptidase aspartic, catalytic</fullName>
    </recommendedName>
</protein>
<dbReference type="EMBL" id="BQNB010009117">
    <property type="protein sequence ID" value="GJS58989.1"/>
    <property type="molecule type" value="Genomic_DNA"/>
</dbReference>
<evidence type="ECO:0000313" key="3">
    <source>
        <dbReference type="Proteomes" id="UP001151760"/>
    </source>
</evidence>
<evidence type="ECO:0000313" key="2">
    <source>
        <dbReference type="EMBL" id="GJS58989.1"/>
    </source>
</evidence>
<reference evidence="2" key="1">
    <citation type="journal article" date="2022" name="Int. J. Mol. Sci.">
        <title>Draft Genome of Tanacetum Coccineum: Genomic Comparison of Closely Related Tanacetum-Family Plants.</title>
        <authorList>
            <person name="Yamashiro T."/>
            <person name="Shiraishi A."/>
            <person name="Nakayama K."/>
            <person name="Satake H."/>
        </authorList>
    </citation>
    <scope>NUCLEOTIDE SEQUENCE</scope>
</reference>
<dbReference type="Proteomes" id="UP001151760">
    <property type="component" value="Unassembled WGS sequence"/>
</dbReference>
<feature type="region of interest" description="Disordered" evidence="1">
    <location>
        <begin position="130"/>
        <end position="165"/>
    </location>
</feature>
<feature type="compositionally biased region" description="Polar residues" evidence="1">
    <location>
        <begin position="132"/>
        <end position="163"/>
    </location>
</feature>
<sequence>MINSQMDDMIKERLARKEQVDSLKQNLSKQIREKESLLQTITAFKNKSKSKENKYMKNEIDLEKKIKELDNIIYKVGQSAQTVHILHDIVEQARTSNHLDNALAYACMYTNEQRVDLHKTQTTNKPLVPSISVKSSTNASGSIPRSTKKNTSILQTSSSNQKYQRVEAHTRNVKYSLDKRNSMSKSVCSTCKKCIFDANHDLCVVNYLSDVNARARAKSVKSIKKKVWKPTGKMFKNVGYKWVPTGRTFTLVGNKCPLTRFTSTKIMPPRKPVKSTVMKNIKPISASQWRPRETKHVCSSSEPTIVEARTTNHLEPNKIRGSNASLFNDIMVSADNSSGLAPHRKEMCTLQCALSSKEEKSPYLRAVLSTTSIRLGLHQLTPGYISSGLVQNPVSPTPYVSPSKKDYEILFQQLFDEFFNPPPRAVSPDPIVVTAPRAVNPVGLPSSTTIDQDVPSASTSPTNQEIQSQVIHQDSSFEETTLQGVIPSNLHHLNQSFDTLTKLTKNHPLENVIGDPSRPVSTRSQLQEHAIWCYFDANDNLIPLCGKRSG</sequence>
<accession>A0ABQ4X1H0</accession>
<keyword evidence="3" id="KW-1185">Reference proteome</keyword>